<accession>A0A0E0B9H7</accession>
<reference evidence="2" key="1">
    <citation type="submission" date="2015-04" db="UniProtKB">
        <authorList>
            <consortium name="EnsemblPlants"/>
        </authorList>
    </citation>
    <scope>IDENTIFICATION</scope>
</reference>
<dbReference type="Proteomes" id="UP000026961">
    <property type="component" value="Chromosome 10"/>
</dbReference>
<protein>
    <submittedName>
        <fullName evidence="2">Uncharacterized protein</fullName>
    </submittedName>
</protein>
<evidence type="ECO:0000313" key="2">
    <source>
        <dbReference type="EnsemblPlants" id="OGLUM10G07140.2"/>
    </source>
</evidence>
<dbReference type="Gramene" id="OGLUM10G07140.2">
    <property type="protein sequence ID" value="OGLUM10G07140.2"/>
    <property type="gene ID" value="OGLUM10G07140"/>
</dbReference>
<evidence type="ECO:0000256" key="1">
    <source>
        <dbReference type="SAM" id="MobiDB-lite"/>
    </source>
</evidence>
<feature type="region of interest" description="Disordered" evidence="1">
    <location>
        <begin position="1"/>
        <end position="26"/>
    </location>
</feature>
<organism evidence="2">
    <name type="scientific">Oryza glumipatula</name>
    <dbReference type="NCBI Taxonomy" id="40148"/>
    <lineage>
        <taxon>Eukaryota</taxon>
        <taxon>Viridiplantae</taxon>
        <taxon>Streptophyta</taxon>
        <taxon>Embryophyta</taxon>
        <taxon>Tracheophyta</taxon>
        <taxon>Spermatophyta</taxon>
        <taxon>Magnoliopsida</taxon>
        <taxon>Liliopsida</taxon>
        <taxon>Poales</taxon>
        <taxon>Poaceae</taxon>
        <taxon>BOP clade</taxon>
        <taxon>Oryzoideae</taxon>
        <taxon>Oryzeae</taxon>
        <taxon>Oryzinae</taxon>
        <taxon>Oryza</taxon>
    </lineage>
</organism>
<evidence type="ECO:0000313" key="3">
    <source>
        <dbReference type="Proteomes" id="UP000026961"/>
    </source>
</evidence>
<dbReference type="EnsemblPlants" id="OGLUM10G07140.2">
    <property type="protein sequence ID" value="OGLUM10G07140.2"/>
    <property type="gene ID" value="OGLUM10G07140"/>
</dbReference>
<proteinExistence type="predicted"/>
<name>A0A0E0B9H7_9ORYZ</name>
<keyword evidence="3" id="KW-1185">Reference proteome</keyword>
<dbReference type="AlphaFoldDB" id="A0A0E0B9H7"/>
<sequence>MPGKQSSLPSLVHFLPNQNPKPPHLTSPLSLSPHSFSLYIFLFSLSLATTTAAAAARSPAPVAHHHSLFLAGVTGAASRRVGRPRPPYVFLSAAAAAAAAAWTRRRGSGGPLSGEFGVGVSGARGKRNLTLLELRYV</sequence>
<dbReference type="HOGENOM" id="CLU_1868305_0_0_1"/>
<reference evidence="2" key="2">
    <citation type="submission" date="2018-05" db="EMBL/GenBank/DDBJ databases">
        <title>OgluRS3 (Oryza glumaepatula Reference Sequence Version 3).</title>
        <authorList>
            <person name="Zhang J."/>
            <person name="Kudrna D."/>
            <person name="Lee S."/>
            <person name="Talag J."/>
            <person name="Welchert J."/>
            <person name="Wing R.A."/>
        </authorList>
    </citation>
    <scope>NUCLEOTIDE SEQUENCE [LARGE SCALE GENOMIC DNA]</scope>
</reference>